<dbReference type="EMBL" id="GDQN01002611">
    <property type="protein sequence ID" value="JAT88443.1"/>
    <property type="molecule type" value="Transcribed_RNA"/>
</dbReference>
<feature type="compositionally biased region" description="Basic and acidic residues" evidence="1">
    <location>
        <begin position="213"/>
        <end position="234"/>
    </location>
</feature>
<dbReference type="Pfam" id="PF00651">
    <property type="entry name" value="BTB"/>
    <property type="match status" value="1"/>
</dbReference>
<dbReference type="Gene3D" id="2.60.210.10">
    <property type="entry name" value="Apoptosis, Tumor Necrosis Factor Receptor Associated Protein 2, Chain A"/>
    <property type="match status" value="1"/>
</dbReference>
<sequence>MTMRNWQLRCAELKQRGEYLFKSKLWSDCAFQLGDVTIKAHKLIMAMASPFFTKMFYVEHVNSPVPIYDVRPDVFNILLEYLYSDNLNIESSKDACDLYYAAKRWRLPYIAKECAKYLSEHMTPDNVCHIYQVACEGDDAPLQRACEKIFSTKTMEVLNDGSFLQADLATVVKLFSLDPLNIYNELDLYTAAVKFANQQDKKAGNRALKRLEKDGVMECSTPKKEPSPAKRPRIDNTNGSQGDGKDRSTVSSDMFQDKDKENSPPWTVRSPGQISQNSHETALESTDSDVTRDDKQKEEYRDLLKQIRFFTLTPQEFADCEILSSLLTESEILSLSLNIASKESPAPTPDWFSTTYVPRTQATKEERSRLAAVFRSTIHNFKTIKKYESVPFYLRNCAWTLMTIPTEANLEDKDNIVVAVTCFHDGNIQEWMQHSKVKVKFCTHKTVPKHLQKVGLKLSEPYVDYGMWVTKFDREELFNPEYGFIDDFNAVTYKVYVNTVPKSSDSPM</sequence>
<feature type="domain" description="BTB" evidence="2">
    <location>
        <begin position="27"/>
        <end position="91"/>
    </location>
</feature>
<feature type="region of interest" description="Disordered" evidence="1">
    <location>
        <begin position="213"/>
        <end position="295"/>
    </location>
</feature>
<dbReference type="PANTHER" id="PTHR45774">
    <property type="entry name" value="BTB/POZ DOMAIN-CONTAINING"/>
    <property type="match status" value="1"/>
</dbReference>
<evidence type="ECO:0000259" key="2">
    <source>
        <dbReference type="PROSITE" id="PS50097"/>
    </source>
</evidence>
<dbReference type="Gene3D" id="3.30.710.10">
    <property type="entry name" value="Potassium Channel Kv1.1, Chain A"/>
    <property type="match status" value="1"/>
</dbReference>
<dbReference type="CDD" id="cd14733">
    <property type="entry name" value="BACK"/>
    <property type="match status" value="1"/>
</dbReference>
<dbReference type="AlphaFoldDB" id="A0A1E1WN41"/>
<evidence type="ECO:0000256" key="1">
    <source>
        <dbReference type="SAM" id="MobiDB-lite"/>
    </source>
</evidence>
<dbReference type="SUPFAM" id="SSF54695">
    <property type="entry name" value="POZ domain"/>
    <property type="match status" value="1"/>
</dbReference>
<dbReference type="GO" id="GO:0000932">
    <property type="term" value="C:P-body"/>
    <property type="evidence" value="ECO:0007669"/>
    <property type="project" value="TreeGrafter"/>
</dbReference>
<dbReference type="InterPro" id="IPR011705">
    <property type="entry name" value="BACK"/>
</dbReference>
<dbReference type="CDD" id="cd18186">
    <property type="entry name" value="BTB_POZ_ZBTB_KLHL-like"/>
    <property type="match status" value="1"/>
</dbReference>
<organism evidence="3">
    <name type="scientific">Pectinophora gossypiella</name>
    <name type="common">Cotton pink bollworm</name>
    <name type="synonym">Depressaria gossypiella</name>
    <dbReference type="NCBI Taxonomy" id="13191"/>
    <lineage>
        <taxon>Eukaryota</taxon>
        <taxon>Metazoa</taxon>
        <taxon>Ecdysozoa</taxon>
        <taxon>Arthropoda</taxon>
        <taxon>Hexapoda</taxon>
        <taxon>Insecta</taxon>
        <taxon>Pterygota</taxon>
        <taxon>Neoptera</taxon>
        <taxon>Endopterygota</taxon>
        <taxon>Lepidoptera</taxon>
        <taxon>Glossata</taxon>
        <taxon>Ditrysia</taxon>
        <taxon>Gelechioidea</taxon>
        <taxon>Gelechiidae</taxon>
        <taxon>Apatetrinae</taxon>
        <taxon>Pectinophora</taxon>
    </lineage>
</organism>
<dbReference type="SUPFAM" id="SSF49599">
    <property type="entry name" value="TRAF domain-like"/>
    <property type="match status" value="1"/>
</dbReference>
<dbReference type="InterPro" id="IPR008974">
    <property type="entry name" value="TRAF-like"/>
</dbReference>
<dbReference type="GO" id="GO:0005829">
    <property type="term" value="C:cytosol"/>
    <property type="evidence" value="ECO:0007669"/>
    <property type="project" value="TreeGrafter"/>
</dbReference>
<dbReference type="PROSITE" id="PS50097">
    <property type="entry name" value="BTB"/>
    <property type="match status" value="1"/>
</dbReference>
<gene>
    <name evidence="3" type="ORF">g.1749</name>
</gene>
<name>A0A1E1WN41_PECGO</name>
<protein>
    <recommendedName>
        <fullName evidence="2">BTB domain-containing protein</fullName>
    </recommendedName>
</protein>
<proteinExistence type="predicted"/>
<feature type="compositionally biased region" description="Polar residues" evidence="1">
    <location>
        <begin position="270"/>
        <end position="285"/>
    </location>
</feature>
<dbReference type="PANTHER" id="PTHR45774:SF3">
    <property type="entry name" value="BTB (POZ) DOMAIN-CONTAINING 2B-RELATED"/>
    <property type="match status" value="1"/>
</dbReference>
<accession>A0A1E1WN41</accession>
<dbReference type="Pfam" id="PF07707">
    <property type="entry name" value="BACK"/>
    <property type="match status" value="1"/>
</dbReference>
<dbReference type="InterPro" id="IPR011333">
    <property type="entry name" value="SKP1/BTB/POZ_sf"/>
</dbReference>
<evidence type="ECO:0000313" key="3">
    <source>
        <dbReference type="EMBL" id="JAT88443.1"/>
    </source>
</evidence>
<dbReference type="GO" id="GO:0022008">
    <property type="term" value="P:neurogenesis"/>
    <property type="evidence" value="ECO:0007669"/>
    <property type="project" value="TreeGrafter"/>
</dbReference>
<dbReference type="SMART" id="SM00225">
    <property type="entry name" value="BTB"/>
    <property type="match status" value="1"/>
</dbReference>
<dbReference type="OrthoDB" id="7492888at2759"/>
<dbReference type="InterPro" id="IPR000210">
    <property type="entry name" value="BTB/POZ_dom"/>
</dbReference>
<dbReference type="Gene3D" id="1.25.40.420">
    <property type="match status" value="1"/>
</dbReference>
<reference evidence="3" key="1">
    <citation type="submission" date="2015-09" db="EMBL/GenBank/DDBJ databases">
        <title>De novo assembly of Pectinophora gossypiella (Pink Bollworm) gut transcriptome.</title>
        <authorList>
            <person name="Tassone E.E."/>
        </authorList>
    </citation>
    <scope>NUCLEOTIDE SEQUENCE</scope>
</reference>